<dbReference type="Proteomes" id="UP000295711">
    <property type="component" value="Unassembled WGS sequence"/>
</dbReference>
<evidence type="ECO:0000313" key="12">
    <source>
        <dbReference type="Proteomes" id="UP000295711"/>
    </source>
</evidence>
<keyword evidence="3" id="KW-0378">Hydrolase</keyword>
<dbReference type="PROSITE" id="PS00917">
    <property type="entry name" value="ASN_GLN_ASE_2"/>
    <property type="match status" value="1"/>
</dbReference>
<dbReference type="InterPro" id="IPR027475">
    <property type="entry name" value="Asparaginase/glutaminase_AS2"/>
</dbReference>
<gene>
    <name evidence="11" type="ORF">EV212_106115</name>
</gene>
<dbReference type="FunFam" id="3.40.50.1170:FF:000001">
    <property type="entry name" value="L-asparaginase 2"/>
    <property type="match status" value="1"/>
</dbReference>
<organism evidence="11 12">
    <name type="scientific">Frisingicoccus caecimuris</name>
    <dbReference type="NCBI Taxonomy" id="1796636"/>
    <lineage>
        <taxon>Bacteria</taxon>
        <taxon>Bacillati</taxon>
        <taxon>Bacillota</taxon>
        <taxon>Clostridia</taxon>
        <taxon>Lachnospirales</taxon>
        <taxon>Lachnospiraceae</taxon>
        <taxon>Frisingicoccus</taxon>
    </lineage>
</organism>
<feature type="domain" description="L-asparaginase N-terminal" evidence="9">
    <location>
        <begin position="3"/>
        <end position="185"/>
    </location>
</feature>
<dbReference type="CDD" id="cd08963">
    <property type="entry name" value="L-asparaginase_I"/>
    <property type="match status" value="1"/>
</dbReference>
<sequence length="333" mass="37402">MKQILLIATGGTIASKYTEHGLAPQISAEEIISYIPTAKEFCQIDTVAPFNLDSTNIDPSHWLLLAELIEKKYEYYDGFVICHGTDTMAYTAAALSYLIQNNRKPVVITGAQKPIDLAITDARSNLLDSLRFAADDRAHGVVIVFGGKVIAGTRAKKIRSKSYNAFSSINYPDIASIHDKRIIFYIDDKEQTMRPLKFGHAMNSRIFLLKLVPGMNGSILDALINDYDGVIIESFGVGGLPNYGDNSFYNAIERWMKAGKFLVMATQVTHEGSDMSVYQVGKELKERFPVFESYDMTLEATVTKMMWALAKTKEQEAFEKLFYQTINHDILFR</sequence>
<dbReference type="AlphaFoldDB" id="A0A4R2LA06"/>
<dbReference type="PIRSF" id="PIRSF001220">
    <property type="entry name" value="L-ASNase_gatD"/>
    <property type="match status" value="1"/>
</dbReference>
<evidence type="ECO:0000256" key="3">
    <source>
        <dbReference type="ARBA" id="ARBA00022801"/>
    </source>
</evidence>
<dbReference type="Pfam" id="PF00710">
    <property type="entry name" value="Asparaginase"/>
    <property type="match status" value="1"/>
</dbReference>
<dbReference type="Gene3D" id="3.40.50.40">
    <property type="match status" value="1"/>
</dbReference>
<dbReference type="PIRSF" id="PIRSF500176">
    <property type="entry name" value="L_ASNase"/>
    <property type="match status" value="1"/>
</dbReference>
<evidence type="ECO:0000256" key="5">
    <source>
        <dbReference type="PIRSR" id="PIRSR001220-1"/>
    </source>
</evidence>
<dbReference type="PRINTS" id="PR00139">
    <property type="entry name" value="ASNGLNASE"/>
</dbReference>
<comment type="catalytic activity">
    <reaction evidence="4">
        <text>L-asparagine + H2O = L-aspartate + NH4(+)</text>
        <dbReference type="Rhea" id="RHEA:21016"/>
        <dbReference type="ChEBI" id="CHEBI:15377"/>
        <dbReference type="ChEBI" id="CHEBI:28938"/>
        <dbReference type="ChEBI" id="CHEBI:29991"/>
        <dbReference type="ChEBI" id="CHEBI:58048"/>
        <dbReference type="EC" id="3.5.1.1"/>
    </reaction>
</comment>
<feature type="active site" evidence="7">
    <location>
        <position position="12"/>
    </location>
</feature>
<comment type="similarity">
    <text evidence="1">Belongs to the asparaginase 1 family.</text>
</comment>
<dbReference type="GO" id="GO:0004067">
    <property type="term" value="F:asparaginase activity"/>
    <property type="evidence" value="ECO:0007669"/>
    <property type="project" value="UniProtKB-UniRule"/>
</dbReference>
<dbReference type="PROSITE" id="PS51732">
    <property type="entry name" value="ASN_GLN_ASE_3"/>
    <property type="match status" value="1"/>
</dbReference>
<dbReference type="Pfam" id="PF17763">
    <property type="entry name" value="Asparaginase_C"/>
    <property type="match status" value="1"/>
</dbReference>
<evidence type="ECO:0000256" key="4">
    <source>
        <dbReference type="ARBA" id="ARBA00049366"/>
    </source>
</evidence>
<evidence type="ECO:0000259" key="10">
    <source>
        <dbReference type="Pfam" id="PF17763"/>
    </source>
</evidence>
<dbReference type="InterPro" id="IPR040919">
    <property type="entry name" value="Asparaginase_C"/>
</dbReference>
<dbReference type="InterPro" id="IPR036152">
    <property type="entry name" value="Asp/glu_Ase-like_sf"/>
</dbReference>
<feature type="binding site" evidence="6">
    <location>
        <position position="54"/>
    </location>
    <ligand>
        <name>substrate</name>
    </ligand>
</feature>
<dbReference type="SUPFAM" id="SSF53774">
    <property type="entry name" value="Glutaminase/Asparaginase"/>
    <property type="match status" value="1"/>
</dbReference>
<evidence type="ECO:0000256" key="7">
    <source>
        <dbReference type="PROSITE-ProRule" id="PRU10099"/>
    </source>
</evidence>
<dbReference type="PANTHER" id="PTHR11707:SF28">
    <property type="entry name" value="60 KDA LYSOPHOSPHOLIPASE"/>
    <property type="match status" value="1"/>
</dbReference>
<dbReference type="PANTHER" id="PTHR11707">
    <property type="entry name" value="L-ASPARAGINASE"/>
    <property type="match status" value="1"/>
</dbReference>
<evidence type="ECO:0000259" key="9">
    <source>
        <dbReference type="Pfam" id="PF00710"/>
    </source>
</evidence>
<dbReference type="InterPro" id="IPR041725">
    <property type="entry name" value="L-asparaginase_I"/>
</dbReference>
<evidence type="ECO:0000256" key="6">
    <source>
        <dbReference type="PIRSR" id="PIRSR001220-2"/>
    </source>
</evidence>
<evidence type="ECO:0000256" key="8">
    <source>
        <dbReference type="PROSITE-ProRule" id="PRU10100"/>
    </source>
</evidence>
<dbReference type="PROSITE" id="PS00144">
    <property type="entry name" value="ASN_GLN_ASE_1"/>
    <property type="match status" value="1"/>
</dbReference>
<feature type="domain" description="Asparaginase/glutaminase C-terminal" evidence="10">
    <location>
        <begin position="205"/>
        <end position="322"/>
    </location>
</feature>
<dbReference type="OrthoDB" id="9788068at2"/>
<feature type="active site" description="O-isoaspartyl threonine intermediate" evidence="5">
    <location>
        <position position="12"/>
    </location>
</feature>
<dbReference type="InterPro" id="IPR006033">
    <property type="entry name" value="AsnA_fam"/>
</dbReference>
<dbReference type="InterPro" id="IPR027473">
    <property type="entry name" value="L-asparaginase_C"/>
</dbReference>
<feature type="active site" evidence="8">
    <location>
        <position position="85"/>
    </location>
</feature>
<dbReference type="SMART" id="SM00870">
    <property type="entry name" value="Asparaginase"/>
    <property type="match status" value="1"/>
</dbReference>
<dbReference type="InterPro" id="IPR020827">
    <property type="entry name" value="Asparaginase/glutaminase_AS1"/>
</dbReference>
<proteinExistence type="inferred from homology"/>
<protein>
    <recommendedName>
        <fullName evidence="2">asparaginase</fullName>
        <ecNumber evidence="2">3.5.1.1</ecNumber>
    </recommendedName>
</protein>
<dbReference type="InterPro" id="IPR037152">
    <property type="entry name" value="L-asparaginase_N_sf"/>
</dbReference>
<dbReference type="InterPro" id="IPR027474">
    <property type="entry name" value="L-asparaginase_N"/>
</dbReference>
<dbReference type="EC" id="3.5.1.1" evidence="2"/>
<dbReference type="SFLD" id="SFLDS00057">
    <property type="entry name" value="Glutaminase/Asparaginase"/>
    <property type="match status" value="1"/>
</dbReference>
<accession>A0A4R2LA06</accession>
<dbReference type="InterPro" id="IPR006034">
    <property type="entry name" value="Asparaginase/glutaminase-like"/>
</dbReference>
<dbReference type="NCBIfam" id="TIGR00519">
    <property type="entry name" value="asnASE_I"/>
    <property type="match status" value="1"/>
</dbReference>
<dbReference type="EMBL" id="SLXA01000006">
    <property type="protein sequence ID" value="TCO84687.1"/>
    <property type="molecule type" value="Genomic_DNA"/>
</dbReference>
<evidence type="ECO:0000256" key="2">
    <source>
        <dbReference type="ARBA" id="ARBA00012920"/>
    </source>
</evidence>
<comment type="caution">
    <text evidence="11">The sequence shown here is derived from an EMBL/GenBank/DDBJ whole genome shotgun (WGS) entry which is preliminary data.</text>
</comment>
<keyword evidence="12" id="KW-1185">Reference proteome</keyword>
<feature type="binding site" evidence="6">
    <location>
        <begin position="85"/>
        <end position="86"/>
    </location>
    <ligand>
        <name>substrate</name>
    </ligand>
</feature>
<dbReference type="Gene3D" id="3.40.50.1170">
    <property type="entry name" value="L-asparaginase, N-terminal domain"/>
    <property type="match status" value="1"/>
</dbReference>
<dbReference type="RefSeq" id="WP_132091440.1">
    <property type="nucleotide sequence ID" value="NZ_JANKAQ010000021.1"/>
</dbReference>
<name>A0A4R2LA06_9FIRM</name>
<dbReference type="GO" id="GO:0006520">
    <property type="term" value="P:amino acid metabolic process"/>
    <property type="evidence" value="ECO:0007669"/>
    <property type="project" value="InterPro"/>
</dbReference>
<evidence type="ECO:0000313" key="11">
    <source>
        <dbReference type="EMBL" id="TCO84687.1"/>
    </source>
</evidence>
<evidence type="ECO:0000256" key="1">
    <source>
        <dbReference type="ARBA" id="ARBA00010518"/>
    </source>
</evidence>
<reference evidence="11 12" key="1">
    <citation type="submission" date="2019-03" db="EMBL/GenBank/DDBJ databases">
        <title>Genomic Encyclopedia of Type Strains, Phase IV (KMG-IV): sequencing the most valuable type-strain genomes for metagenomic binning, comparative biology and taxonomic classification.</title>
        <authorList>
            <person name="Goeker M."/>
        </authorList>
    </citation>
    <scope>NUCLEOTIDE SEQUENCE [LARGE SCALE GENOMIC DNA]</scope>
    <source>
        <strain evidence="11 12">DSM 28559</strain>
    </source>
</reference>